<dbReference type="EMBL" id="JBAMMX010000006">
    <property type="protein sequence ID" value="KAK6938515.1"/>
    <property type="molecule type" value="Genomic_DNA"/>
</dbReference>
<protein>
    <submittedName>
        <fullName evidence="1">Uncharacterized protein</fullName>
    </submittedName>
</protein>
<keyword evidence="2" id="KW-1185">Reference proteome</keyword>
<reference evidence="1 2" key="1">
    <citation type="submission" date="2023-12" db="EMBL/GenBank/DDBJ databases">
        <title>A high-quality genome assembly for Dillenia turbinata (Dilleniales).</title>
        <authorList>
            <person name="Chanderbali A."/>
        </authorList>
    </citation>
    <scope>NUCLEOTIDE SEQUENCE [LARGE SCALE GENOMIC DNA]</scope>
    <source>
        <strain evidence="1">LSX21</strain>
        <tissue evidence="1">Leaf</tissue>
    </source>
</reference>
<accession>A0AAN8VQR6</accession>
<sequence>MAVRVLGKPCLSPSLMEDTNKPKINIDSQIGTEYSIRLQNHRLCKFRIAALTVPKSNNWWAKRIRHSTRTEKMKKIAESGKGFSSWMLIHCVTVEALVVYTHSNSLRLLFFSQVSHSNPVVAMEKGSYEYRKKVIAFIQGTLEGSSRKHFIINFTKIFGWKLTR</sequence>
<organism evidence="1 2">
    <name type="scientific">Dillenia turbinata</name>
    <dbReference type="NCBI Taxonomy" id="194707"/>
    <lineage>
        <taxon>Eukaryota</taxon>
        <taxon>Viridiplantae</taxon>
        <taxon>Streptophyta</taxon>
        <taxon>Embryophyta</taxon>
        <taxon>Tracheophyta</taxon>
        <taxon>Spermatophyta</taxon>
        <taxon>Magnoliopsida</taxon>
        <taxon>eudicotyledons</taxon>
        <taxon>Gunneridae</taxon>
        <taxon>Pentapetalae</taxon>
        <taxon>Dilleniales</taxon>
        <taxon>Dilleniaceae</taxon>
        <taxon>Dillenia</taxon>
    </lineage>
</organism>
<evidence type="ECO:0000313" key="2">
    <source>
        <dbReference type="Proteomes" id="UP001370490"/>
    </source>
</evidence>
<dbReference type="AlphaFoldDB" id="A0AAN8VQR6"/>
<evidence type="ECO:0000313" key="1">
    <source>
        <dbReference type="EMBL" id="KAK6938515.1"/>
    </source>
</evidence>
<feature type="non-terminal residue" evidence="1">
    <location>
        <position position="164"/>
    </location>
</feature>
<proteinExistence type="predicted"/>
<dbReference type="Proteomes" id="UP001370490">
    <property type="component" value="Unassembled WGS sequence"/>
</dbReference>
<gene>
    <name evidence="1" type="ORF">RJ641_032023</name>
</gene>
<name>A0AAN8VQR6_9MAGN</name>
<comment type="caution">
    <text evidence="1">The sequence shown here is derived from an EMBL/GenBank/DDBJ whole genome shotgun (WGS) entry which is preliminary data.</text>
</comment>